<dbReference type="InterPro" id="IPR016024">
    <property type="entry name" value="ARM-type_fold"/>
</dbReference>
<dbReference type="Pfam" id="PF08713">
    <property type="entry name" value="DNA_alkylation"/>
    <property type="match status" value="1"/>
</dbReference>
<sequence length="215" mass="25108">MPSLFLPTYPNNQAPMAAYMRHQFEFLGVKAGERRQLTRPIAQQSKKVTSAELTTWLEFYYQQPYREYQYVAIDLALANVRRLTPAQYQWCQDQVTVSAWWDSVDSWRKVLATYIWQHQALATLGEDYLIAEDKWLRRVGITLQLGQKSATNPLYLTKMIEQNQDDPEFFIQKAIGWALRDYSKTEPAWVANFLVTHPVLSNLAKREASKYLPGH</sequence>
<dbReference type="CDD" id="cd07064">
    <property type="entry name" value="AlkD_like_1"/>
    <property type="match status" value="1"/>
</dbReference>
<dbReference type="GO" id="GO:0032259">
    <property type="term" value="P:methylation"/>
    <property type="evidence" value="ECO:0007669"/>
    <property type="project" value="UniProtKB-KW"/>
</dbReference>
<evidence type="ECO:0000313" key="2">
    <source>
        <dbReference type="Proteomes" id="UP000289996"/>
    </source>
</evidence>
<accession>A0A660E3F3</accession>
<dbReference type="RefSeq" id="WP_130847681.1">
    <property type="nucleotide sequence ID" value="NZ_UYIE01000141.1"/>
</dbReference>
<dbReference type="OrthoDB" id="9775346at2"/>
<proteinExistence type="predicted"/>
<keyword evidence="2" id="KW-1185">Reference proteome</keyword>
<keyword evidence="1" id="KW-0808">Transferase</keyword>
<dbReference type="Gene3D" id="1.25.40.290">
    <property type="entry name" value="ARM repeat domains"/>
    <property type="match status" value="1"/>
</dbReference>
<gene>
    <name evidence="1" type="ORF">MUDAN_MDHGFNIF_03061</name>
</gene>
<keyword evidence="1" id="KW-0489">Methyltransferase</keyword>
<dbReference type="GO" id="GO:0008168">
    <property type="term" value="F:methyltransferase activity"/>
    <property type="evidence" value="ECO:0007669"/>
    <property type="project" value="UniProtKB-KW"/>
</dbReference>
<dbReference type="Proteomes" id="UP000289996">
    <property type="component" value="Unassembled WGS sequence"/>
</dbReference>
<protein>
    <submittedName>
        <fullName evidence="1">6-O-methylguanine DNA methyltransferase [Lactobacillus sp.]</fullName>
    </submittedName>
</protein>
<organism evidence="1 2">
    <name type="scientific">Lactiplantibacillus mudanjiangensis</name>
    <dbReference type="NCBI Taxonomy" id="1296538"/>
    <lineage>
        <taxon>Bacteria</taxon>
        <taxon>Bacillati</taxon>
        <taxon>Bacillota</taxon>
        <taxon>Bacilli</taxon>
        <taxon>Lactobacillales</taxon>
        <taxon>Lactobacillaceae</taxon>
        <taxon>Lactiplantibacillus</taxon>
    </lineage>
</organism>
<dbReference type="EMBL" id="UYIG01000121">
    <property type="protein sequence ID" value="VDG28642.1"/>
    <property type="molecule type" value="Genomic_DNA"/>
</dbReference>
<dbReference type="PANTHER" id="PTHR34070:SF1">
    <property type="entry name" value="DNA ALKYLATION REPAIR PROTEIN"/>
    <property type="match status" value="1"/>
</dbReference>
<evidence type="ECO:0000313" key="1">
    <source>
        <dbReference type="EMBL" id="VDG28642.1"/>
    </source>
</evidence>
<dbReference type="PANTHER" id="PTHR34070">
    <property type="entry name" value="ARMADILLO-TYPE FOLD"/>
    <property type="match status" value="1"/>
</dbReference>
<dbReference type="InterPro" id="IPR014825">
    <property type="entry name" value="DNA_alkylation"/>
</dbReference>
<dbReference type="SUPFAM" id="SSF48371">
    <property type="entry name" value="ARM repeat"/>
    <property type="match status" value="1"/>
</dbReference>
<dbReference type="AlphaFoldDB" id="A0A660E3F3"/>
<dbReference type="Gene3D" id="1.20.1660.10">
    <property type="entry name" value="Hypothetical protein (EF3068)"/>
    <property type="match status" value="1"/>
</dbReference>
<reference evidence="1 2" key="1">
    <citation type="submission" date="2018-11" db="EMBL/GenBank/DDBJ databases">
        <authorList>
            <person name="Wuyts S."/>
        </authorList>
    </citation>
    <scope>NUCLEOTIDE SEQUENCE [LARGE SCALE GENOMIC DNA]</scope>
    <source>
        <strain evidence="1">Lactobacillus mudanjiangensis AMBF249</strain>
    </source>
</reference>
<name>A0A660E3F3_9LACO</name>